<dbReference type="Proteomes" id="UP000288805">
    <property type="component" value="Unassembled WGS sequence"/>
</dbReference>
<name>A0A438EX91_VITVI</name>
<dbReference type="GO" id="GO:0020037">
    <property type="term" value="F:heme binding"/>
    <property type="evidence" value="ECO:0007669"/>
    <property type="project" value="InterPro"/>
</dbReference>
<evidence type="ECO:0000313" key="11">
    <source>
        <dbReference type="Proteomes" id="UP000288805"/>
    </source>
</evidence>
<feature type="transmembrane region" description="Helical" evidence="9">
    <location>
        <begin position="20"/>
        <end position="39"/>
    </location>
</feature>
<dbReference type="PRINTS" id="PR00385">
    <property type="entry name" value="P450"/>
</dbReference>
<dbReference type="PANTHER" id="PTHR24301:SF2">
    <property type="entry name" value="THROMBOXANE-A SYNTHASE"/>
    <property type="match status" value="1"/>
</dbReference>
<keyword evidence="7" id="KW-0503">Monooxygenase</keyword>
<dbReference type="InterPro" id="IPR017972">
    <property type="entry name" value="Cyt_P450_CS"/>
</dbReference>
<dbReference type="PRINTS" id="PR00463">
    <property type="entry name" value="EP450I"/>
</dbReference>
<dbReference type="PANTHER" id="PTHR24301">
    <property type="entry name" value="THROMBOXANE-A SYNTHASE"/>
    <property type="match status" value="1"/>
</dbReference>
<dbReference type="FunFam" id="1.10.630.10:FF:000182">
    <property type="entry name" value="Cytochrome P450 3A4"/>
    <property type="match status" value="1"/>
</dbReference>
<sequence length="718" mass="81088">MDAALQGLIQIGVSFIRTPMAPAFFTVLAMLGGLLGYLYEPYWRVRRVPGPPVFPLVGHLPLMAKYGHDVFSVLAKKYGPIFRFHVGRQPLVIVADAELCREVGIKKFKDIPNRSIPSAISASPLHQKGLFFTRDARWSTMRNTIISVYQQSHLANLVPTMQAFIEPAFRNLPSSEEEDITFSNLSLKLATDVIGQAAFGVHFGLSKPPSSNEVKNSDEVSEFINQHIYSTTNLKMDLSGSFSIILGLLVPILQKPVQHILKRIPGTMDWKIYQTNKKLSSRLDEIVAKRMKDKDRGSKDFLSLILNARESEKAMKNIFTSDYLNAVTYEHLLAGSATTSFTLSSTIYLIAEHPEVEKKLLAEIDGFGPPDQMPTAHDLQHKFPYLDQAKSLVVVKEAMRFYTVSPLVARETSAEVEIGGYVLPKGTWIWLAPGVLAKDPKNFPEPDKFKPERFDPNCEEEKQRHPYAHIPFGIGPRACLGQKFSLQEVKLSLIHLYQRYVFRHSPNMEKPLELEIPGTMDWKIEQISEKLSCRLDEIVTKRMKDKDRGYKDFLSVILNARESEKATKNVFTMDYLSAVTHEHLLAGSATTSFTLSSTVYLIAEHPEIVNEAMRFYTLTSLVGRNIRTSRDRRLCSPKGLLDLDGTRGSSKRSKKFPRTRQVQLERHEVLLARNKALTDSSIPKTCIFTIPPTLRNLWNSSTAYCSTSSSLIAIKRRP</sequence>
<evidence type="ECO:0000256" key="6">
    <source>
        <dbReference type="ARBA" id="ARBA00023004"/>
    </source>
</evidence>
<gene>
    <name evidence="10" type="primary">CYP711A1_2</name>
    <name evidence="10" type="ORF">CK203_072078</name>
</gene>
<dbReference type="GO" id="GO:0005506">
    <property type="term" value="F:iron ion binding"/>
    <property type="evidence" value="ECO:0007669"/>
    <property type="project" value="InterPro"/>
</dbReference>
<keyword evidence="4 8" id="KW-0479">Metal-binding</keyword>
<feature type="binding site" description="axial binding residue" evidence="8">
    <location>
        <position position="479"/>
    </location>
    <ligand>
        <name>heme</name>
        <dbReference type="ChEBI" id="CHEBI:30413"/>
    </ligand>
    <ligandPart>
        <name>Fe</name>
        <dbReference type="ChEBI" id="CHEBI:18248"/>
    </ligandPart>
</feature>
<dbReference type="SUPFAM" id="SSF48264">
    <property type="entry name" value="Cytochrome P450"/>
    <property type="match status" value="2"/>
</dbReference>
<dbReference type="PROSITE" id="PS00086">
    <property type="entry name" value="CYTOCHROME_P450"/>
    <property type="match status" value="1"/>
</dbReference>
<organism evidence="10 11">
    <name type="scientific">Vitis vinifera</name>
    <name type="common">Grape</name>
    <dbReference type="NCBI Taxonomy" id="29760"/>
    <lineage>
        <taxon>Eukaryota</taxon>
        <taxon>Viridiplantae</taxon>
        <taxon>Streptophyta</taxon>
        <taxon>Embryophyta</taxon>
        <taxon>Tracheophyta</taxon>
        <taxon>Spermatophyta</taxon>
        <taxon>Magnoliopsida</taxon>
        <taxon>eudicotyledons</taxon>
        <taxon>Gunneridae</taxon>
        <taxon>Pentapetalae</taxon>
        <taxon>rosids</taxon>
        <taxon>Vitales</taxon>
        <taxon>Vitaceae</taxon>
        <taxon>Viteae</taxon>
        <taxon>Vitis</taxon>
    </lineage>
</organism>
<dbReference type="InterPro" id="IPR036396">
    <property type="entry name" value="Cyt_P450_sf"/>
</dbReference>
<keyword evidence="9" id="KW-0472">Membrane</keyword>
<dbReference type="Gene3D" id="1.10.630.10">
    <property type="entry name" value="Cytochrome P450"/>
    <property type="match status" value="2"/>
</dbReference>
<proteinExistence type="inferred from homology"/>
<accession>A0A438EX91</accession>
<keyword evidence="3 8" id="KW-0349">Heme</keyword>
<evidence type="ECO:0000256" key="9">
    <source>
        <dbReference type="SAM" id="Phobius"/>
    </source>
</evidence>
<keyword evidence="5" id="KW-0560">Oxidoreductase</keyword>
<protein>
    <submittedName>
        <fullName evidence="10">Cytochrome P450 711A1</fullName>
    </submittedName>
</protein>
<evidence type="ECO:0000256" key="2">
    <source>
        <dbReference type="ARBA" id="ARBA00010617"/>
    </source>
</evidence>
<comment type="caution">
    <text evidence="10">The sequence shown here is derived from an EMBL/GenBank/DDBJ whole genome shotgun (WGS) entry which is preliminary data.</text>
</comment>
<evidence type="ECO:0000256" key="3">
    <source>
        <dbReference type="ARBA" id="ARBA00022617"/>
    </source>
</evidence>
<dbReference type="GO" id="GO:0016705">
    <property type="term" value="F:oxidoreductase activity, acting on paired donors, with incorporation or reduction of molecular oxygen"/>
    <property type="evidence" value="ECO:0007669"/>
    <property type="project" value="InterPro"/>
</dbReference>
<dbReference type="InterPro" id="IPR002401">
    <property type="entry name" value="Cyt_P450_E_grp-I"/>
</dbReference>
<dbReference type="AlphaFoldDB" id="A0A438EX91"/>
<dbReference type="Pfam" id="PF00067">
    <property type="entry name" value="p450"/>
    <property type="match status" value="1"/>
</dbReference>
<keyword evidence="9" id="KW-0812">Transmembrane</keyword>
<evidence type="ECO:0000256" key="7">
    <source>
        <dbReference type="ARBA" id="ARBA00023033"/>
    </source>
</evidence>
<keyword evidence="9" id="KW-1133">Transmembrane helix</keyword>
<dbReference type="InterPro" id="IPR001128">
    <property type="entry name" value="Cyt_P450"/>
</dbReference>
<dbReference type="EMBL" id="QGNW01001168">
    <property type="protein sequence ID" value="RVW52361.1"/>
    <property type="molecule type" value="Genomic_DNA"/>
</dbReference>
<evidence type="ECO:0000256" key="8">
    <source>
        <dbReference type="PIRSR" id="PIRSR602401-1"/>
    </source>
</evidence>
<reference evidence="10 11" key="1">
    <citation type="journal article" date="2018" name="PLoS Genet.">
        <title>Population sequencing reveals clonal diversity and ancestral inbreeding in the grapevine cultivar Chardonnay.</title>
        <authorList>
            <person name="Roach M.J."/>
            <person name="Johnson D.L."/>
            <person name="Bohlmann J."/>
            <person name="van Vuuren H.J."/>
            <person name="Jones S.J."/>
            <person name="Pretorius I.S."/>
            <person name="Schmidt S.A."/>
            <person name="Borneman A.R."/>
        </authorList>
    </citation>
    <scope>NUCLEOTIDE SEQUENCE [LARGE SCALE GENOMIC DNA]</scope>
    <source>
        <strain evidence="11">cv. Chardonnay</strain>
        <tissue evidence="10">Leaf</tissue>
    </source>
</reference>
<comment type="similarity">
    <text evidence="2">Belongs to the cytochrome P450 family.</text>
</comment>
<evidence type="ECO:0000256" key="4">
    <source>
        <dbReference type="ARBA" id="ARBA00022723"/>
    </source>
</evidence>
<dbReference type="GO" id="GO:0004497">
    <property type="term" value="F:monooxygenase activity"/>
    <property type="evidence" value="ECO:0007669"/>
    <property type="project" value="UniProtKB-KW"/>
</dbReference>
<keyword evidence="6 8" id="KW-0408">Iron</keyword>
<evidence type="ECO:0000256" key="1">
    <source>
        <dbReference type="ARBA" id="ARBA00001971"/>
    </source>
</evidence>
<comment type="cofactor">
    <cofactor evidence="1 8">
        <name>heme</name>
        <dbReference type="ChEBI" id="CHEBI:30413"/>
    </cofactor>
</comment>
<evidence type="ECO:0000313" key="10">
    <source>
        <dbReference type="EMBL" id="RVW52361.1"/>
    </source>
</evidence>
<evidence type="ECO:0000256" key="5">
    <source>
        <dbReference type="ARBA" id="ARBA00023002"/>
    </source>
</evidence>